<evidence type="ECO:0000259" key="8">
    <source>
        <dbReference type="Pfam" id="PF01171"/>
    </source>
</evidence>
<keyword evidence="2 7" id="KW-0436">Ligase</keyword>
<comment type="catalytic activity">
    <reaction evidence="6 7">
        <text>cytidine(34) in tRNA(Ile2) + L-lysine + ATP = lysidine(34) in tRNA(Ile2) + AMP + diphosphate + H(+)</text>
        <dbReference type="Rhea" id="RHEA:43744"/>
        <dbReference type="Rhea" id="RHEA-COMP:10625"/>
        <dbReference type="Rhea" id="RHEA-COMP:10670"/>
        <dbReference type="ChEBI" id="CHEBI:15378"/>
        <dbReference type="ChEBI" id="CHEBI:30616"/>
        <dbReference type="ChEBI" id="CHEBI:32551"/>
        <dbReference type="ChEBI" id="CHEBI:33019"/>
        <dbReference type="ChEBI" id="CHEBI:82748"/>
        <dbReference type="ChEBI" id="CHEBI:83665"/>
        <dbReference type="ChEBI" id="CHEBI:456215"/>
        <dbReference type="EC" id="6.3.4.19"/>
    </reaction>
</comment>
<comment type="domain">
    <text evidence="7">The N-terminal region contains the highly conserved SGGXDS motif, predicted to be a P-loop motif involved in ATP binding.</text>
</comment>
<organism evidence="10 11">
    <name type="scientific">Actinacidiphila glaucinigra</name>
    <dbReference type="NCBI Taxonomy" id="235986"/>
    <lineage>
        <taxon>Bacteria</taxon>
        <taxon>Bacillati</taxon>
        <taxon>Actinomycetota</taxon>
        <taxon>Actinomycetes</taxon>
        <taxon>Kitasatosporales</taxon>
        <taxon>Streptomycetaceae</taxon>
        <taxon>Actinacidiphila</taxon>
    </lineage>
</organism>
<dbReference type="InterPro" id="IPR012795">
    <property type="entry name" value="tRNA_Ile_lys_synt_N"/>
</dbReference>
<dbReference type="CDD" id="cd01992">
    <property type="entry name" value="TilS_N"/>
    <property type="match status" value="1"/>
</dbReference>
<keyword evidence="5 7" id="KW-0067">ATP-binding</keyword>
<feature type="binding site" evidence="7">
    <location>
        <begin position="37"/>
        <end position="42"/>
    </location>
    <ligand>
        <name>ATP</name>
        <dbReference type="ChEBI" id="CHEBI:30616"/>
    </ligand>
</feature>
<proteinExistence type="inferred from homology"/>
<dbReference type="InterPro" id="IPR011063">
    <property type="entry name" value="TilS/TtcA_N"/>
</dbReference>
<evidence type="ECO:0000256" key="3">
    <source>
        <dbReference type="ARBA" id="ARBA00022694"/>
    </source>
</evidence>
<dbReference type="NCBIfam" id="TIGR02432">
    <property type="entry name" value="lysidine_TilS_N"/>
    <property type="match status" value="1"/>
</dbReference>
<dbReference type="SUPFAM" id="SSF82829">
    <property type="entry name" value="MesJ substrate recognition domain-like"/>
    <property type="match status" value="1"/>
</dbReference>
<dbReference type="Gene3D" id="1.20.59.20">
    <property type="match status" value="1"/>
</dbReference>
<dbReference type="EMBL" id="FZOF01000002">
    <property type="protein sequence ID" value="SNS03376.1"/>
    <property type="molecule type" value="Genomic_DNA"/>
</dbReference>
<dbReference type="PANTHER" id="PTHR43033">
    <property type="entry name" value="TRNA(ILE)-LYSIDINE SYNTHASE-RELATED"/>
    <property type="match status" value="1"/>
</dbReference>
<accession>A0A239B6C4</accession>
<feature type="domain" description="tRNA(Ile)-lysidine synthase substrate-binding" evidence="9">
    <location>
        <begin position="256"/>
        <end position="324"/>
    </location>
</feature>
<dbReference type="GO" id="GO:0005737">
    <property type="term" value="C:cytoplasm"/>
    <property type="evidence" value="ECO:0007669"/>
    <property type="project" value="UniProtKB-SubCell"/>
</dbReference>
<dbReference type="InterPro" id="IPR014729">
    <property type="entry name" value="Rossmann-like_a/b/a_fold"/>
</dbReference>
<gene>
    <name evidence="7" type="primary">tilS</name>
    <name evidence="10" type="ORF">SAMN05216252_102409</name>
</gene>
<dbReference type="Pfam" id="PF09179">
    <property type="entry name" value="TilS"/>
    <property type="match status" value="1"/>
</dbReference>
<dbReference type="HAMAP" id="MF_01161">
    <property type="entry name" value="tRNA_Ile_lys_synt"/>
    <property type="match status" value="1"/>
</dbReference>
<dbReference type="Proteomes" id="UP000198280">
    <property type="component" value="Unassembled WGS sequence"/>
</dbReference>
<keyword evidence="11" id="KW-1185">Reference proteome</keyword>
<dbReference type="RefSeq" id="WP_089222542.1">
    <property type="nucleotide sequence ID" value="NZ_FZOF01000002.1"/>
</dbReference>
<comment type="function">
    <text evidence="7">Ligates lysine onto the cytidine present at position 34 of the AUA codon-specific tRNA(Ile) that contains the anticodon CAU, in an ATP-dependent manner. Cytidine is converted to lysidine, thus changing the amino acid specificity of the tRNA from methionine to isoleucine.</text>
</comment>
<dbReference type="Gene3D" id="3.40.50.620">
    <property type="entry name" value="HUPs"/>
    <property type="match status" value="1"/>
</dbReference>
<dbReference type="InterPro" id="IPR015262">
    <property type="entry name" value="tRNA_Ile_lys_synt_subst-bd"/>
</dbReference>
<keyword evidence="4 7" id="KW-0547">Nucleotide-binding</keyword>
<sequence>MGPHPAVAAIRLAVRRVLQDILTDHPGGSPLVLAACSGGADSMALATALAFEAPKLGIRAGGVTVDHGLQDGSATRAVDVADRLRGLGLAPVDAVEVTVGRQGGPEAAARDARYAALDAVAERAGASAVLLGHTRDDQAETVLLGLARGSGIRSLSGMPAVNGRYRRPFLLLDRDTVRKACLVQGIDVWEDPHNHDPAYTRSRVRHEALPVLEKSLGKGVVEALARTAQLSRDDADALDQWAAQAERTAVDADGGLDVARLLTLPAAVRRRVLRRAAVAAGSPAGSLFARHIEETDRLLTGWRGQKPLNLPGGVAVGRRNGRLFFQAL</sequence>
<evidence type="ECO:0000256" key="2">
    <source>
        <dbReference type="ARBA" id="ARBA00022598"/>
    </source>
</evidence>
<dbReference type="GO" id="GO:0005524">
    <property type="term" value="F:ATP binding"/>
    <property type="evidence" value="ECO:0007669"/>
    <property type="project" value="UniProtKB-UniRule"/>
</dbReference>
<evidence type="ECO:0000259" key="9">
    <source>
        <dbReference type="Pfam" id="PF09179"/>
    </source>
</evidence>
<dbReference type="GO" id="GO:0006400">
    <property type="term" value="P:tRNA modification"/>
    <property type="evidence" value="ECO:0007669"/>
    <property type="project" value="UniProtKB-UniRule"/>
</dbReference>
<evidence type="ECO:0000256" key="4">
    <source>
        <dbReference type="ARBA" id="ARBA00022741"/>
    </source>
</evidence>
<evidence type="ECO:0000256" key="1">
    <source>
        <dbReference type="ARBA" id="ARBA00022490"/>
    </source>
</evidence>
<dbReference type="PANTHER" id="PTHR43033:SF1">
    <property type="entry name" value="TRNA(ILE)-LYSIDINE SYNTHASE-RELATED"/>
    <property type="match status" value="1"/>
</dbReference>
<dbReference type="GO" id="GO:0032267">
    <property type="term" value="F:tRNA(Ile)-lysidine synthase activity"/>
    <property type="evidence" value="ECO:0007669"/>
    <property type="project" value="UniProtKB-EC"/>
</dbReference>
<evidence type="ECO:0000256" key="5">
    <source>
        <dbReference type="ARBA" id="ARBA00022840"/>
    </source>
</evidence>
<feature type="domain" description="tRNA(Ile)-lysidine/2-thiocytidine synthase N-terminal" evidence="8">
    <location>
        <begin position="32"/>
        <end position="207"/>
    </location>
</feature>
<keyword evidence="1 7" id="KW-0963">Cytoplasm</keyword>
<protein>
    <recommendedName>
        <fullName evidence="7">tRNA(Ile)-lysidine synthase</fullName>
        <ecNumber evidence="7">6.3.4.19</ecNumber>
    </recommendedName>
    <alternativeName>
        <fullName evidence="7">tRNA(Ile)-2-lysyl-cytidine synthase</fullName>
    </alternativeName>
    <alternativeName>
        <fullName evidence="7">tRNA(Ile)-lysidine synthetase</fullName>
    </alternativeName>
</protein>
<dbReference type="EC" id="6.3.4.19" evidence="7"/>
<keyword evidence="3 7" id="KW-0819">tRNA processing</keyword>
<evidence type="ECO:0000313" key="11">
    <source>
        <dbReference type="Proteomes" id="UP000198280"/>
    </source>
</evidence>
<reference evidence="10 11" key="1">
    <citation type="submission" date="2017-06" db="EMBL/GenBank/DDBJ databases">
        <authorList>
            <person name="Kim H.J."/>
            <person name="Triplett B.A."/>
        </authorList>
    </citation>
    <scope>NUCLEOTIDE SEQUENCE [LARGE SCALE GENOMIC DNA]</scope>
    <source>
        <strain evidence="10 11">CGMCC 4.1858</strain>
    </source>
</reference>
<comment type="subcellular location">
    <subcellularLocation>
        <location evidence="7">Cytoplasm</location>
    </subcellularLocation>
</comment>
<dbReference type="InterPro" id="IPR012094">
    <property type="entry name" value="tRNA_Ile_lys_synt"/>
</dbReference>
<evidence type="ECO:0000256" key="6">
    <source>
        <dbReference type="ARBA" id="ARBA00048539"/>
    </source>
</evidence>
<dbReference type="SUPFAM" id="SSF52402">
    <property type="entry name" value="Adenine nucleotide alpha hydrolases-like"/>
    <property type="match status" value="1"/>
</dbReference>
<comment type="similarity">
    <text evidence="7">Belongs to the tRNA(Ile)-lysidine synthase family.</text>
</comment>
<dbReference type="Pfam" id="PF01171">
    <property type="entry name" value="ATP_bind_3"/>
    <property type="match status" value="1"/>
</dbReference>
<evidence type="ECO:0000256" key="7">
    <source>
        <dbReference type="HAMAP-Rule" id="MF_01161"/>
    </source>
</evidence>
<evidence type="ECO:0000313" key="10">
    <source>
        <dbReference type="EMBL" id="SNS03376.1"/>
    </source>
</evidence>
<dbReference type="OrthoDB" id="5244702at2"/>
<name>A0A239B6C4_9ACTN</name>
<dbReference type="AlphaFoldDB" id="A0A239B6C4"/>